<reference evidence="2" key="1">
    <citation type="submission" date="2020-11" db="EMBL/GenBank/DDBJ databases">
        <authorList>
            <consortium name="DOE Joint Genome Institute"/>
            <person name="Ahrendt S."/>
            <person name="Riley R."/>
            <person name="Andreopoulos W."/>
            <person name="Labutti K."/>
            <person name="Pangilinan J."/>
            <person name="Ruiz-Duenas F.J."/>
            <person name="Barrasa J.M."/>
            <person name="Sanchez-Garcia M."/>
            <person name="Camarero S."/>
            <person name="Miyauchi S."/>
            <person name="Serrano A."/>
            <person name="Linde D."/>
            <person name="Babiker R."/>
            <person name="Drula E."/>
            <person name="Ayuso-Fernandez I."/>
            <person name="Pacheco R."/>
            <person name="Padilla G."/>
            <person name="Ferreira P."/>
            <person name="Barriuso J."/>
            <person name="Kellner H."/>
            <person name="Castanera R."/>
            <person name="Alfaro M."/>
            <person name="Ramirez L."/>
            <person name="Pisabarro A.G."/>
            <person name="Kuo A."/>
            <person name="Tritt A."/>
            <person name="Lipzen A."/>
            <person name="He G."/>
            <person name="Yan M."/>
            <person name="Ng V."/>
            <person name="Cullen D."/>
            <person name="Martin F."/>
            <person name="Rosso M.-N."/>
            <person name="Henrissat B."/>
            <person name="Hibbett D."/>
            <person name="Martinez A.T."/>
            <person name="Grigoriev I.V."/>
        </authorList>
    </citation>
    <scope>NUCLEOTIDE SEQUENCE</scope>
    <source>
        <strain evidence="2">ATCC 90797</strain>
    </source>
</reference>
<sequence>MTTKGLPVLSTTVDDDNDPESAGGSRKRARRANQDAAPSRHWYPWEDRITCTLDILMHLPRSVFSHRQLDLFLWLLKVNQVDDVPSVKTMQSMNAMLQKLCGIDTMPYKGALGHKYYVNNLSQIIAQEMANPRVRPHLAFYPEDAGQRLSEARQAARWLHEAPGDQLTPMARIGSKDFYVYEPAMLTDGSICMPSRWFLRGGTLFAKCWSLLPIDLEHGGSWRVVMRNDFEVSERQFLKNFPDLESDRHHYGLSTLCHITDIFDPITQASTPWTLTDPTVGNRWRQLAKGSRVVAFPLWMYCDDTSGNLSKKWNEHNSFLVLPAGLPRMEAQKEYNIHFLSTSNLAPPLEMLDGIVEQLEQAQANGIWAWDCVYGEPILVIPMILALLGDNPMQSEFASCWVKGSDALDADVPTNEQQGNPGSDAGDSGSEVASDASGDQTSTVPVQKRHRRKGKFKESLQQIVDRVGAFIKIGKLRSKHETVNSLRSQFTQASTPGSKTRVKAMRTETGIKDTHQLHFVEQLFDSVKGKHGEMAKQAAIDTKLRNFPPNVTSPVWRINGLDPHQDTPVEILHVILLGFVKYLWRDLVQNQLKNKSKELELLQTRISCFDVSGLGISPLAGTTLVQYSGSLTGRDFRAIAQVAPFVAYDLVSAECLATWVSLSKLIPLVWQPDIFDVNSHIALLRSEIDYFLLCTMRWTARWFNKPKFHILAFESFNAIIRAKSVHSNRHAPSRDIAFAFAQGNRVRHLLSGGLFPDNPAANQSHQVLQHNLVASASTVTTYLGLSSKTTDNLCPTAALQVDVKTYNRVVLVNGDACTLGAYVIAHDEASIGSTYVGVVREIVRRRDDISPPALLLQRMMMPQISPTYGMPVISLLNTWHLVSFRGVLCTVNVSHNCAGSQSCQASGKRPVFQERERTSQTQAAIIHHHTPDNDYILNLGQMRDAAHVQKFRPFTPPLDAKLIIEEAAVREFNQREMQKENTVSTTSRLRMPAAQGTRSRLVELRGT</sequence>
<evidence type="ECO:0000313" key="3">
    <source>
        <dbReference type="Proteomes" id="UP000807025"/>
    </source>
</evidence>
<dbReference type="Proteomes" id="UP000807025">
    <property type="component" value="Unassembled WGS sequence"/>
</dbReference>
<protein>
    <submittedName>
        <fullName evidence="2">Uncharacterized protein</fullName>
    </submittedName>
</protein>
<feature type="region of interest" description="Disordered" evidence="1">
    <location>
        <begin position="1"/>
        <end position="37"/>
    </location>
</feature>
<dbReference type="OrthoDB" id="2246127at2759"/>
<dbReference type="EMBL" id="MU154573">
    <property type="protein sequence ID" value="KAF9494386.1"/>
    <property type="molecule type" value="Genomic_DNA"/>
</dbReference>
<proteinExistence type="predicted"/>
<dbReference type="AlphaFoldDB" id="A0A9P5ZZ50"/>
<accession>A0A9P5ZZ50</accession>
<keyword evidence="3" id="KW-1185">Reference proteome</keyword>
<dbReference type="PANTHER" id="PTHR31912">
    <property type="entry name" value="IP13529P"/>
    <property type="match status" value="1"/>
</dbReference>
<dbReference type="PANTHER" id="PTHR31912:SF34">
    <property type="entry name" value="NOTOCHORD-RELATED PROTEIN"/>
    <property type="match status" value="1"/>
</dbReference>
<feature type="region of interest" description="Disordered" evidence="1">
    <location>
        <begin position="409"/>
        <end position="457"/>
    </location>
</feature>
<evidence type="ECO:0000256" key="1">
    <source>
        <dbReference type="SAM" id="MobiDB-lite"/>
    </source>
</evidence>
<evidence type="ECO:0000313" key="2">
    <source>
        <dbReference type="EMBL" id="KAF9494386.1"/>
    </source>
</evidence>
<comment type="caution">
    <text evidence="2">The sequence shown here is derived from an EMBL/GenBank/DDBJ whole genome shotgun (WGS) entry which is preliminary data.</text>
</comment>
<gene>
    <name evidence="2" type="ORF">BDN71DRAFT_1563932</name>
</gene>
<name>A0A9P5ZZ50_PLEER</name>
<organism evidence="2 3">
    <name type="scientific">Pleurotus eryngii</name>
    <name type="common">Boletus of the steppes</name>
    <dbReference type="NCBI Taxonomy" id="5323"/>
    <lineage>
        <taxon>Eukaryota</taxon>
        <taxon>Fungi</taxon>
        <taxon>Dikarya</taxon>
        <taxon>Basidiomycota</taxon>
        <taxon>Agaricomycotina</taxon>
        <taxon>Agaricomycetes</taxon>
        <taxon>Agaricomycetidae</taxon>
        <taxon>Agaricales</taxon>
        <taxon>Pleurotineae</taxon>
        <taxon>Pleurotaceae</taxon>
        <taxon>Pleurotus</taxon>
    </lineage>
</organism>